<keyword evidence="2" id="KW-1185">Reference proteome</keyword>
<dbReference type="RefSeq" id="XP_007414646.1">
    <property type="nucleotide sequence ID" value="XM_007414584.1"/>
</dbReference>
<dbReference type="InParanoid" id="F4RZY1"/>
<evidence type="ECO:0000313" key="1">
    <source>
        <dbReference type="EMBL" id="EGG02109.1"/>
    </source>
</evidence>
<dbReference type="VEuPathDB" id="FungiDB:MELLADRAFT_75515"/>
<dbReference type="InterPro" id="IPR042529">
    <property type="entry name" value="IF_2B-like_C"/>
</dbReference>
<name>F4RZY1_MELLP</name>
<accession>F4RZY1</accession>
<protein>
    <submittedName>
        <fullName evidence="1">Uncharacterized protein</fullName>
    </submittedName>
</protein>
<organism evidence="2">
    <name type="scientific">Melampsora larici-populina (strain 98AG31 / pathotype 3-4-7)</name>
    <name type="common">Poplar leaf rust fungus</name>
    <dbReference type="NCBI Taxonomy" id="747676"/>
    <lineage>
        <taxon>Eukaryota</taxon>
        <taxon>Fungi</taxon>
        <taxon>Dikarya</taxon>
        <taxon>Basidiomycota</taxon>
        <taxon>Pucciniomycotina</taxon>
        <taxon>Pucciniomycetes</taxon>
        <taxon>Pucciniales</taxon>
        <taxon>Melampsoraceae</taxon>
        <taxon>Melampsora</taxon>
    </lineage>
</organism>
<dbReference type="AlphaFoldDB" id="F4RZY1"/>
<dbReference type="Proteomes" id="UP000001072">
    <property type="component" value="Unassembled WGS sequence"/>
</dbReference>
<dbReference type="HOGENOM" id="CLU_2210606_0_0_1"/>
<dbReference type="STRING" id="747676.F4RZY1"/>
<dbReference type="Gene3D" id="3.40.50.10470">
    <property type="entry name" value="Translation initiation factor eif-2b, domain 2"/>
    <property type="match status" value="1"/>
</dbReference>
<proteinExistence type="predicted"/>
<dbReference type="KEGG" id="mlr:MELLADRAFT_75515"/>
<gene>
    <name evidence="1" type="ORF">MELLADRAFT_75515</name>
</gene>
<reference evidence="2" key="1">
    <citation type="journal article" date="2011" name="Proc. Natl. Acad. Sci. U.S.A.">
        <title>Obligate biotrophy features unraveled by the genomic analysis of rust fungi.</title>
        <authorList>
            <person name="Duplessis S."/>
            <person name="Cuomo C.A."/>
            <person name="Lin Y.-C."/>
            <person name="Aerts A."/>
            <person name="Tisserant E."/>
            <person name="Veneault-Fourrey C."/>
            <person name="Joly D.L."/>
            <person name="Hacquard S."/>
            <person name="Amselem J."/>
            <person name="Cantarel B.L."/>
            <person name="Chiu R."/>
            <person name="Coutinho P.M."/>
            <person name="Feau N."/>
            <person name="Field M."/>
            <person name="Frey P."/>
            <person name="Gelhaye E."/>
            <person name="Goldberg J."/>
            <person name="Grabherr M.G."/>
            <person name="Kodira C.D."/>
            <person name="Kohler A."/>
            <person name="Kuees U."/>
            <person name="Lindquist E.A."/>
            <person name="Lucas S.M."/>
            <person name="Mago R."/>
            <person name="Mauceli E."/>
            <person name="Morin E."/>
            <person name="Murat C."/>
            <person name="Pangilinan J.L."/>
            <person name="Park R."/>
            <person name="Pearson M."/>
            <person name="Quesneville H."/>
            <person name="Rouhier N."/>
            <person name="Sakthikumar S."/>
            <person name="Salamov A.A."/>
            <person name="Schmutz J."/>
            <person name="Selles B."/>
            <person name="Shapiro H."/>
            <person name="Tanguay P."/>
            <person name="Tuskan G.A."/>
            <person name="Henrissat B."/>
            <person name="Van de Peer Y."/>
            <person name="Rouze P."/>
            <person name="Ellis J.G."/>
            <person name="Dodds P.N."/>
            <person name="Schein J.E."/>
            <person name="Zhong S."/>
            <person name="Hamelin R.C."/>
            <person name="Grigoriev I.V."/>
            <person name="Szabo L.J."/>
            <person name="Martin F."/>
        </authorList>
    </citation>
    <scope>NUCLEOTIDE SEQUENCE [LARGE SCALE GENOMIC DNA]</scope>
    <source>
        <strain evidence="2">98AG31 / pathotype 3-4-7</strain>
    </source>
</reference>
<sequence>MAWAGKLSGGAVLILSRADRVHSKDLPPPGKPSNSSNELIEAWKVTAGSEEVDHLVSAGHVTISNPLYEDVGHEHVTGYITELGLMEHDMLCEFANIRLDLEKAIWG</sequence>
<dbReference type="GeneID" id="18932666"/>
<evidence type="ECO:0000313" key="2">
    <source>
        <dbReference type="Proteomes" id="UP000001072"/>
    </source>
</evidence>
<dbReference type="EMBL" id="GL883133">
    <property type="protein sequence ID" value="EGG02109.1"/>
    <property type="molecule type" value="Genomic_DNA"/>
</dbReference>
<dbReference type="OrthoDB" id="2502244at2759"/>